<comment type="subcellular location">
    <subcellularLocation>
        <location evidence="1">Periplasm</location>
    </subcellularLocation>
</comment>
<evidence type="ECO:0000256" key="3">
    <source>
        <dbReference type="ARBA" id="ARBA00022729"/>
    </source>
</evidence>
<dbReference type="EMBL" id="FQVC01000004">
    <property type="protein sequence ID" value="SHF01802.1"/>
    <property type="molecule type" value="Genomic_DNA"/>
</dbReference>
<dbReference type="PATRIC" id="fig|1121477.3.peg.2030"/>
<keyword evidence="8" id="KW-1185">Reference proteome</keyword>
<reference evidence="6 8" key="1">
    <citation type="submission" date="2015-03" db="EMBL/GenBank/DDBJ databases">
        <authorList>
            <person name="Hassan Y.I."/>
            <person name="Lepp D."/>
            <person name="Zhou T."/>
        </authorList>
    </citation>
    <scope>NUCLEOTIDE SEQUENCE [LARGE SCALE GENOMIC DNA]</scope>
    <source>
        <strain evidence="6 8">DSM 17137</strain>
    </source>
</reference>
<sequence>MALKKLGLALLATTIFVGAASAATIDVAIDSSPAGLDPHLITAFNSVVIVQSNIYEGLTAIDKNLAVVPGLAESWDVSEDGLTYTFHLRPNVVFHDGSTFDAEDVAASIRRVQAAETASPLASRVSPITGINVIDPATIELKLDAPFAPILSSLSGIAMVPAEVETNVEALQQAPVGTGPFKFAEWQPNGFISLAKNDAYYVEGSPKVDEVRFNFVPESATRQVGVTSGEYDLLPGIDPATALQLQGQPGVTVQETRDISYTLLGMNASREPFTNPKVRTAINMLLNRQEIIDGALFGAGVPAGPLSQALVNWAVDPTSFACYTTDVEGAKALLAEAGVTTPLKLTMNVLPRQDTRDIAQVAQQQLAAGGIEVELITQEIGDFVQSWRNSEFDMFVSANGGSPDPDEYFYRTFRGGGSTNVFKYDDAELDAWLDEGRTLTDPAARKAVYDQVQAKLACEGPAAHIAYGTLFSAVNDKVQGFEIFPNGRLTSLVNATVSE</sequence>
<dbReference type="OrthoDB" id="9803988at2"/>
<dbReference type="GO" id="GO:0043190">
    <property type="term" value="C:ATP-binding cassette (ABC) transporter complex"/>
    <property type="evidence" value="ECO:0007669"/>
    <property type="project" value="InterPro"/>
</dbReference>
<gene>
    <name evidence="7" type="ORF">SAMN02745223_01584</name>
    <name evidence="6" type="ORF">VW29_04760</name>
</gene>
<comment type="similarity">
    <text evidence="2">Belongs to the bacterial solute-binding protein 5 family.</text>
</comment>
<feature type="domain" description="Solute-binding protein family 5" evidence="5">
    <location>
        <begin position="67"/>
        <end position="417"/>
    </location>
</feature>
<evidence type="ECO:0000256" key="1">
    <source>
        <dbReference type="ARBA" id="ARBA00004418"/>
    </source>
</evidence>
<evidence type="ECO:0000259" key="5">
    <source>
        <dbReference type="Pfam" id="PF00496"/>
    </source>
</evidence>
<evidence type="ECO:0000256" key="4">
    <source>
        <dbReference type="SAM" id="SignalP"/>
    </source>
</evidence>
<dbReference type="Proteomes" id="UP000184533">
    <property type="component" value="Unassembled WGS sequence"/>
</dbReference>
<dbReference type="InterPro" id="IPR000914">
    <property type="entry name" value="SBP_5_dom"/>
</dbReference>
<dbReference type="EMBL" id="LAJF01000043">
    <property type="protein sequence ID" value="KKB85925.1"/>
    <property type="molecule type" value="Genomic_DNA"/>
</dbReference>
<protein>
    <submittedName>
        <fullName evidence="6">ABC transporter substrate-binding protein</fullName>
    </submittedName>
    <submittedName>
        <fullName evidence="7">Peptide/nickel transport system substrate-binding protein</fullName>
    </submittedName>
</protein>
<dbReference type="AlphaFoldDB" id="A0A0F5LU66"/>
<dbReference type="InterPro" id="IPR030678">
    <property type="entry name" value="Peptide/Ni-bd"/>
</dbReference>
<dbReference type="Pfam" id="PF00496">
    <property type="entry name" value="SBP_bac_5"/>
    <property type="match status" value="1"/>
</dbReference>
<organism evidence="6 8">
    <name type="scientific">Devosia limi DSM 17137</name>
    <dbReference type="NCBI Taxonomy" id="1121477"/>
    <lineage>
        <taxon>Bacteria</taxon>
        <taxon>Pseudomonadati</taxon>
        <taxon>Pseudomonadota</taxon>
        <taxon>Alphaproteobacteria</taxon>
        <taxon>Hyphomicrobiales</taxon>
        <taxon>Devosiaceae</taxon>
        <taxon>Devosia</taxon>
    </lineage>
</organism>
<dbReference type="RefSeq" id="WP_046134162.1">
    <property type="nucleotide sequence ID" value="NZ_FQVC01000004.1"/>
</dbReference>
<evidence type="ECO:0000313" key="9">
    <source>
        <dbReference type="Proteomes" id="UP000184533"/>
    </source>
</evidence>
<dbReference type="Gene3D" id="3.10.105.10">
    <property type="entry name" value="Dipeptide-binding Protein, Domain 3"/>
    <property type="match status" value="1"/>
</dbReference>
<dbReference type="PANTHER" id="PTHR30290:SF38">
    <property type="entry name" value="D,D-DIPEPTIDE-BINDING PERIPLASMIC PROTEIN DDPA-RELATED"/>
    <property type="match status" value="1"/>
</dbReference>
<dbReference type="PANTHER" id="PTHR30290">
    <property type="entry name" value="PERIPLASMIC BINDING COMPONENT OF ABC TRANSPORTER"/>
    <property type="match status" value="1"/>
</dbReference>
<evidence type="ECO:0000313" key="8">
    <source>
        <dbReference type="Proteomes" id="UP000033608"/>
    </source>
</evidence>
<dbReference type="Gene3D" id="3.40.190.10">
    <property type="entry name" value="Periplasmic binding protein-like II"/>
    <property type="match status" value="1"/>
</dbReference>
<dbReference type="GO" id="GO:1904680">
    <property type="term" value="F:peptide transmembrane transporter activity"/>
    <property type="evidence" value="ECO:0007669"/>
    <property type="project" value="TreeGrafter"/>
</dbReference>
<reference evidence="7 9" key="2">
    <citation type="submission" date="2016-11" db="EMBL/GenBank/DDBJ databases">
        <authorList>
            <person name="Jaros S."/>
            <person name="Januszkiewicz K."/>
            <person name="Wedrychowicz H."/>
        </authorList>
    </citation>
    <scope>NUCLEOTIDE SEQUENCE [LARGE SCALE GENOMIC DNA]</scope>
    <source>
        <strain evidence="7 9">DSM 17137</strain>
    </source>
</reference>
<feature type="chain" id="PRO_5015038361" evidence="4">
    <location>
        <begin position="23"/>
        <end position="499"/>
    </location>
</feature>
<evidence type="ECO:0000313" key="7">
    <source>
        <dbReference type="EMBL" id="SHF01802.1"/>
    </source>
</evidence>
<dbReference type="GO" id="GO:0015833">
    <property type="term" value="P:peptide transport"/>
    <property type="evidence" value="ECO:0007669"/>
    <property type="project" value="TreeGrafter"/>
</dbReference>
<accession>A0A0F5LU66</accession>
<dbReference type="SUPFAM" id="SSF53850">
    <property type="entry name" value="Periplasmic binding protein-like II"/>
    <property type="match status" value="1"/>
</dbReference>
<dbReference type="PIRSF" id="PIRSF002741">
    <property type="entry name" value="MppA"/>
    <property type="match status" value="1"/>
</dbReference>
<dbReference type="Proteomes" id="UP000033608">
    <property type="component" value="Unassembled WGS sequence"/>
</dbReference>
<dbReference type="InterPro" id="IPR039424">
    <property type="entry name" value="SBP_5"/>
</dbReference>
<dbReference type="GO" id="GO:0030288">
    <property type="term" value="C:outer membrane-bounded periplasmic space"/>
    <property type="evidence" value="ECO:0007669"/>
    <property type="project" value="UniProtKB-ARBA"/>
</dbReference>
<dbReference type="Gene3D" id="3.90.76.10">
    <property type="entry name" value="Dipeptide-binding Protein, Domain 1"/>
    <property type="match status" value="1"/>
</dbReference>
<name>A0A0F5LU66_9HYPH</name>
<keyword evidence="3 4" id="KW-0732">Signal</keyword>
<feature type="signal peptide" evidence="4">
    <location>
        <begin position="1"/>
        <end position="22"/>
    </location>
</feature>
<proteinExistence type="inferred from homology"/>
<evidence type="ECO:0000256" key="2">
    <source>
        <dbReference type="ARBA" id="ARBA00005695"/>
    </source>
</evidence>
<dbReference type="STRING" id="1121477.SAMN02745223_01584"/>
<evidence type="ECO:0000313" key="6">
    <source>
        <dbReference type="EMBL" id="KKB85925.1"/>
    </source>
</evidence>